<dbReference type="Pfam" id="PF00009">
    <property type="entry name" value="GTP_EFTU"/>
    <property type="match status" value="1"/>
</dbReference>
<evidence type="ECO:0000256" key="2">
    <source>
        <dbReference type="ARBA" id="ARBA00023134"/>
    </source>
</evidence>
<keyword evidence="1" id="KW-0547">Nucleotide-binding</keyword>
<name>Q7P385_FUSVC</name>
<evidence type="ECO:0000313" key="4">
    <source>
        <dbReference type="EMBL" id="EAA25139.1"/>
    </source>
</evidence>
<protein>
    <submittedName>
        <fullName evidence="4">Protein Translation Elongation Factor G (EF-G)</fullName>
    </submittedName>
</protein>
<accession>Q7P385</accession>
<feature type="domain" description="Tr-type G" evidence="3">
    <location>
        <begin position="3"/>
        <end position="66"/>
    </location>
</feature>
<reference evidence="4 5" key="1">
    <citation type="journal article" date="2003" name="Genome Res.">
        <title>Genome analysis of F. nucleatum sub spp vincentii and its comparison with the genome of F. nucleatum ATCC 25586.</title>
        <authorList>
            <person name="Kapatral V."/>
            <person name="Ivanova N."/>
            <person name="Anderson I."/>
            <person name="Reznik G."/>
            <person name="Bhattacharyya A."/>
            <person name="Gardner W.L."/>
            <person name="Mikhailova N."/>
            <person name="Lapidus A."/>
            <person name="Larsen N."/>
            <person name="D'Souza M."/>
            <person name="Walunas T."/>
            <person name="Haselkorn R."/>
            <person name="Overbeek R."/>
            <person name="Kyrpides N."/>
        </authorList>
    </citation>
    <scope>NUCLEOTIDE SEQUENCE [LARGE SCALE GENOMIC DNA]</scope>
    <source>
        <strain evidence="4 5">ATCC 49256</strain>
    </source>
</reference>
<dbReference type="PANTHER" id="PTHR43261:SF6">
    <property type="entry name" value="ELONGATION FACTOR G-LIKE PROTEIN"/>
    <property type="match status" value="1"/>
</dbReference>
<keyword evidence="4" id="KW-0648">Protein biosynthesis</keyword>
<comment type="caution">
    <text evidence="4">The sequence shown here is derived from an EMBL/GenBank/DDBJ whole genome shotgun (WGS) entry which is preliminary data.</text>
</comment>
<dbReference type="EMBL" id="AABF01000004">
    <property type="protein sequence ID" value="EAA25139.1"/>
    <property type="molecule type" value="Genomic_DNA"/>
</dbReference>
<dbReference type="GO" id="GO:0032790">
    <property type="term" value="P:ribosome disassembly"/>
    <property type="evidence" value="ECO:0007669"/>
    <property type="project" value="TreeGrafter"/>
</dbReference>
<dbReference type="Proteomes" id="UP000006454">
    <property type="component" value="Unassembled WGS sequence"/>
</dbReference>
<keyword evidence="4" id="KW-0251">Elongation factor</keyword>
<evidence type="ECO:0000313" key="5">
    <source>
        <dbReference type="Proteomes" id="UP000006454"/>
    </source>
</evidence>
<dbReference type="GO" id="GO:0003924">
    <property type="term" value="F:GTPase activity"/>
    <property type="evidence" value="ECO:0007669"/>
    <property type="project" value="InterPro"/>
</dbReference>
<proteinExistence type="predicted"/>
<dbReference type="InterPro" id="IPR027417">
    <property type="entry name" value="P-loop_NTPase"/>
</dbReference>
<evidence type="ECO:0000259" key="3">
    <source>
        <dbReference type="Pfam" id="PF00009"/>
    </source>
</evidence>
<gene>
    <name evidence="4" type="ORF">FNV2180</name>
</gene>
<dbReference type="GO" id="GO:0005525">
    <property type="term" value="F:GTP binding"/>
    <property type="evidence" value="ECO:0007669"/>
    <property type="project" value="UniProtKB-KW"/>
</dbReference>
<dbReference type="PANTHER" id="PTHR43261">
    <property type="entry name" value="TRANSLATION ELONGATION FACTOR G-RELATED"/>
    <property type="match status" value="1"/>
</dbReference>
<dbReference type="GO" id="GO:0003746">
    <property type="term" value="F:translation elongation factor activity"/>
    <property type="evidence" value="ECO:0007669"/>
    <property type="project" value="UniProtKB-KW"/>
</dbReference>
<dbReference type="SUPFAM" id="SSF52540">
    <property type="entry name" value="P-loop containing nucleoside triphosphate hydrolases"/>
    <property type="match status" value="1"/>
</dbReference>
<keyword evidence="2" id="KW-0342">GTP-binding</keyword>
<evidence type="ECO:0000256" key="1">
    <source>
        <dbReference type="ARBA" id="ARBA00022741"/>
    </source>
</evidence>
<dbReference type="AlphaFoldDB" id="Q7P385"/>
<dbReference type="Gene3D" id="3.40.50.300">
    <property type="entry name" value="P-loop containing nucleotide triphosphate hydrolases"/>
    <property type="match status" value="1"/>
</dbReference>
<dbReference type="InterPro" id="IPR000795">
    <property type="entry name" value="T_Tr_GTP-bd_dom"/>
</dbReference>
<organism evidence="4 5">
    <name type="scientific">Fusobacterium vincentii ATCC 49256</name>
    <dbReference type="NCBI Taxonomy" id="209882"/>
    <lineage>
        <taxon>Bacteria</taxon>
        <taxon>Fusobacteriati</taxon>
        <taxon>Fusobacteriota</taxon>
        <taxon>Fusobacteriia</taxon>
        <taxon>Fusobacteriales</taxon>
        <taxon>Fusobacteriaceae</taxon>
        <taxon>Fusobacterium</taxon>
    </lineage>
</organism>
<sequence>MSALRVSASAVLVLDATAGVEVGTEKAWKLLEERKLPRIIFINKMDKGYVNYPKLLTELKEKFGKKIAPFCIPIGETDEFKGFVNVVDMVGRVSDG</sequence>